<comment type="catalytic activity">
    <reaction evidence="6 8">
        <text>beta-D-fructose 1-phosphate + ATP = beta-D-fructose 1,6-bisphosphate + ADP + H(+)</text>
        <dbReference type="Rhea" id="RHEA:14213"/>
        <dbReference type="ChEBI" id="CHEBI:15378"/>
        <dbReference type="ChEBI" id="CHEBI:30616"/>
        <dbReference type="ChEBI" id="CHEBI:32966"/>
        <dbReference type="ChEBI" id="CHEBI:138881"/>
        <dbReference type="ChEBI" id="CHEBI:456216"/>
        <dbReference type="EC" id="2.7.1.56"/>
    </reaction>
</comment>
<protein>
    <recommendedName>
        <fullName evidence="7">Tagatose-6-phosphate kinase</fullName>
        <ecNumber evidence="7">2.7.1.144</ecNumber>
    </recommendedName>
</protein>
<evidence type="ECO:0000256" key="3">
    <source>
        <dbReference type="ARBA" id="ARBA00022741"/>
    </source>
</evidence>
<evidence type="ECO:0000256" key="1">
    <source>
        <dbReference type="ARBA" id="ARBA00005380"/>
    </source>
</evidence>
<dbReference type="InterPro" id="IPR002173">
    <property type="entry name" value="Carboh/pur_kinase_PfkB_CS"/>
</dbReference>
<feature type="domain" description="Carbohydrate kinase PfkB" evidence="9">
    <location>
        <begin position="10"/>
        <end position="293"/>
    </location>
</feature>
<comment type="pathway">
    <text evidence="7">Carbohydrate metabolism; D-tagatose 6-phosphate degradation; D-glyceraldehyde 3-phosphate and glycerone phosphate from D-tagatose 6-phosphate: step 1/2.</text>
</comment>
<comment type="catalytic activity">
    <reaction evidence="7">
        <text>D-tagatofuranose 6-phosphate + ATP = D-tagatofuranose 1,6-bisphosphate + ADP + H(+)</text>
        <dbReference type="Rhea" id="RHEA:12420"/>
        <dbReference type="ChEBI" id="CHEBI:15378"/>
        <dbReference type="ChEBI" id="CHEBI:30616"/>
        <dbReference type="ChEBI" id="CHEBI:58694"/>
        <dbReference type="ChEBI" id="CHEBI:58695"/>
        <dbReference type="ChEBI" id="CHEBI:456216"/>
        <dbReference type="EC" id="2.7.1.144"/>
    </reaction>
</comment>
<dbReference type="PIRSF" id="PIRSF000535">
    <property type="entry name" value="1PFK/6PFK/LacC"/>
    <property type="match status" value="1"/>
</dbReference>
<evidence type="ECO:0000259" key="9">
    <source>
        <dbReference type="Pfam" id="PF00294"/>
    </source>
</evidence>
<name>A0ABY7BT23_9FIRM</name>
<reference evidence="10" key="1">
    <citation type="submission" date="2022-12" db="EMBL/GenBank/DDBJ databases">
        <authorList>
            <person name="Bing R.G."/>
            <person name="Willard D.J."/>
            <person name="Manesh M.J.H."/>
            <person name="Laemthong T."/>
            <person name="Crosby J.R."/>
            <person name="Kelly R.M."/>
        </authorList>
    </citation>
    <scope>NUCLEOTIDE SEQUENCE</scope>
    <source>
        <strain evidence="10">DSM 8990</strain>
    </source>
</reference>
<dbReference type="PANTHER" id="PTHR46566:SF1">
    <property type="entry name" value="1-PHOSPHOFRUCTOKINASE"/>
    <property type="match status" value="1"/>
</dbReference>
<dbReference type="InterPro" id="IPR022463">
    <property type="entry name" value="1-PFruKinase"/>
</dbReference>
<comment type="similarity">
    <text evidence="7">Belongs to the carbohydrate kinase PfkB family. LacC subfamily.</text>
</comment>
<dbReference type="RefSeq" id="WP_045170057.1">
    <property type="nucleotide sequence ID" value="NZ_CP113865.1"/>
</dbReference>
<keyword evidence="4 8" id="KW-0418">Kinase</keyword>
<dbReference type="Gene3D" id="3.40.1190.20">
    <property type="match status" value="1"/>
</dbReference>
<keyword evidence="11" id="KW-1185">Reference proteome</keyword>
<gene>
    <name evidence="10" type="primary">pfkB</name>
    <name evidence="10" type="ORF">OTK00_002315</name>
</gene>
<dbReference type="PROSITE" id="PS00584">
    <property type="entry name" value="PFKB_KINASES_2"/>
    <property type="match status" value="1"/>
</dbReference>
<evidence type="ECO:0000313" key="10">
    <source>
        <dbReference type="EMBL" id="WAM35031.1"/>
    </source>
</evidence>
<evidence type="ECO:0000256" key="6">
    <source>
        <dbReference type="ARBA" id="ARBA00047745"/>
    </source>
</evidence>
<evidence type="ECO:0000313" key="11">
    <source>
        <dbReference type="Proteomes" id="UP001164909"/>
    </source>
</evidence>
<dbReference type="InterPro" id="IPR017583">
    <property type="entry name" value="Tagatose/fructose_Pkinase"/>
</dbReference>
<evidence type="ECO:0000256" key="2">
    <source>
        <dbReference type="ARBA" id="ARBA00022679"/>
    </source>
</evidence>
<keyword evidence="2 7" id="KW-0808">Transferase</keyword>
<evidence type="ECO:0000256" key="5">
    <source>
        <dbReference type="ARBA" id="ARBA00022840"/>
    </source>
</evidence>
<dbReference type="NCBIfam" id="TIGR03168">
    <property type="entry name" value="1-PFK"/>
    <property type="match status" value="1"/>
</dbReference>
<dbReference type="PROSITE" id="PS00583">
    <property type="entry name" value="PFKB_KINASES_1"/>
    <property type="match status" value="1"/>
</dbReference>
<sequence>MIYTLTLNPAIDMTVYINKLEKGQVNRSSFYMLDAGGKGINVSKVVKALGGETVALGFLGKENSDYILKYLKRFGIKNDFVFVDGFTRINVKIVETEASAYTDINQAGFEITEKDIQNLFDKLEEVPGKDDIFVISGSLPGNCDEEIYFEIIKKLKQKDVVVIFDADGNALKKGLEAAPDVIKPNIYEFKSLFDVDERDLNSLVLCARQLIFEKGVKMVLVSMGENGAVYVSKNTALFAKPVKTEVKSTTGAGDSMVAAIAFGIEKKMSEEEMFKFACACALAKVAQEGVRAPDKNSVQQCFEKIELERLG</sequence>
<dbReference type="InterPro" id="IPR011611">
    <property type="entry name" value="PfkB_dom"/>
</dbReference>
<dbReference type="NCBIfam" id="TIGR03828">
    <property type="entry name" value="pfkB"/>
    <property type="match status" value="1"/>
</dbReference>
<organism evidence="10 11">
    <name type="scientific">Caldicellulosiruptor morganii</name>
    <dbReference type="NCBI Taxonomy" id="1387555"/>
    <lineage>
        <taxon>Bacteria</taxon>
        <taxon>Bacillati</taxon>
        <taxon>Bacillota</taxon>
        <taxon>Bacillota incertae sedis</taxon>
        <taxon>Caldicellulosiruptorales</taxon>
        <taxon>Caldicellulosiruptoraceae</taxon>
        <taxon>Caldicellulosiruptor</taxon>
    </lineage>
</organism>
<dbReference type="GO" id="GO:0008662">
    <property type="term" value="F:1-phosphofructokinase activity"/>
    <property type="evidence" value="ECO:0007669"/>
    <property type="project" value="UniProtKB-EC"/>
</dbReference>
<proteinExistence type="inferred from homology"/>
<dbReference type="EC" id="2.7.1.144" evidence="7"/>
<keyword evidence="5 7" id="KW-0067">ATP-binding</keyword>
<keyword evidence="7" id="KW-0423">Lactose metabolism</keyword>
<dbReference type="SUPFAM" id="SSF53613">
    <property type="entry name" value="Ribokinase-like"/>
    <property type="match status" value="1"/>
</dbReference>
<evidence type="ECO:0000256" key="8">
    <source>
        <dbReference type="RuleBase" id="RU369061"/>
    </source>
</evidence>
<keyword evidence="3 7" id="KW-0547">Nucleotide-binding</keyword>
<dbReference type="Pfam" id="PF00294">
    <property type="entry name" value="PfkB"/>
    <property type="match status" value="1"/>
</dbReference>
<evidence type="ECO:0000256" key="7">
    <source>
        <dbReference type="PIRNR" id="PIRNR000535"/>
    </source>
</evidence>
<accession>A0ABY7BT23</accession>
<comment type="similarity">
    <text evidence="1">Belongs to the carbohydrate kinase pfkB family.</text>
</comment>
<dbReference type="InterPro" id="IPR029056">
    <property type="entry name" value="Ribokinase-like"/>
</dbReference>
<dbReference type="Proteomes" id="UP001164909">
    <property type="component" value="Chromosome"/>
</dbReference>
<evidence type="ECO:0000256" key="4">
    <source>
        <dbReference type="ARBA" id="ARBA00022777"/>
    </source>
</evidence>
<comment type="function">
    <text evidence="8">Catalyzes the ATP-dependent phosphorylation of fructose-l-phosphate to fructose-l,6-bisphosphate.</text>
</comment>
<dbReference type="PANTHER" id="PTHR46566">
    <property type="entry name" value="1-PHOSPHOFRUCTOKINASE-RELATED"/>
    <property type="match status" value="1"/>
</dbReference>
<dbReference type="CDD" id="cd01164">
    <property type="entry name" value="FruK_PfkB_like"/>
    <property type="match status" value="1"/>
</dbReference>
<dbReference type="EMBL" id="CP113865">
    <property type="protein sequence ID" value="WAM35031.1"/>
    <property type="molecule type" value="Genomic_DNA"/>
</dbReference>